<dbReference type="RefSeq" id="WP_066091540.1">
    <property type="nucleotide sequence ID" value="NZ_CP126114.1"/>
</dbReference>
<feature type="transmembrane region" description="Helical" evidence="1">
    <location>
        <begin position="75"/>
        <end position="92"/>
    </location>
</feature>
<feature type="domain" description="Membrane-associated sensor" evidence="2">
    <location>
        <begin position="36"/>
        <end position="257"/>
    </location>
</feature>
<dbReference type="EMBL" id="CP126114">
    <property type="protein sequence ID" value="WHY85323.1"/>
    <property type="molecule type" value="Genomic_DNA"/>
</dbReference>
<keyword evidence="1" id="KW-0472">Membrane</keyword>
<dbReference type="AlphaFoldDB" id="A0AA95MRI6"/>
<protein>
    <submittedName>
        <fullName evidence="3">MASE3 domain-containing protein</fullName>
    </submittedName>
</protein>
<feature type="transmembrane region" description="Helical" evidence="1">
    <location>
        <begin position="12"/>
        <end position="35"/>
    </location>
</feature>
<feature type="transmembrane region" description="Helical" evidence="1">
    <location>
        <begin position="143"/>
        <end position="162"/>
    </location>
</feature>
<dbReference type="InterPro" id="IPR033425">
    <property type="entry name" value="MASE3"/>
</dbReference>
<feature type="transmembrane region" description="Helical" evidence="1">
    <location>
        <begin position="182"/>
        <end position="200"/>
    </location>
</feature>
<organism evidence="3 4">
    <name type="scientific">Neobacillus novalis</name>
    <dbReference type="NCBI Taxonomy" id="220687"/>
    <lineage>
        <taxon>Bacteria</taxon>
        <taxon>Bacillati</taxon>
        <taxon>Bacillota</taxon>
        <taxon>Bacilli</taxon>
        <taxon>Bacillales</taxon>
        <taxon>Bacillaceae</taxon>
        <taxon>Neobacillus</taxon>
    </lineage>
</organism>
<evidence type="ECO:0000259" key="2">
    <source>
        <dbReference type="Pfam" id="PF17159"/>
    </source>
</evidence>
<gene>
    <name evidence="3" type="ORF">QNH39_22325</name>
</gene>
<evidence type="ECO:0000313" key="4">
    <source>
        <dbReference type="Proteomes" id="UP001178288"/>
    </source>
</evidence>
<evidence type="ECO:0000256" key="1">
    <source>
        <dbReference type="SAM" id="Phobius"/>
    </source>
</evidence>
<proteinExistence type="predicted"/>
<dbReference type="Pfam" id="PF17159">
    <property type="entry name" value="MASE3"/>
    <property type="match status" value="1"/>
</dbReference>
<reference evidence="3" key="1">
    <citation type="submission" date="2023-05" db="EMBL/GenBank/DDBJ databases">
        <title>Comparative genomics of Bacillaceae isolates and their secondary metabolite potential.</title>
        <authorList>
            <person name="Song L."/>
            <person name="Nielsen L.J."/>
            <person name="Mohite O."/>
            <person name="Xu X."/>
            <person name="Weber T."/>
            <person name="Kovacs A.T."/>
        </authorList>
    </citation>
    <scope>NUCLEOTIDE SEQUENCE</scope>
    <source>
        <strain evidence="3">XLM17</strain>
    </source>
</reference>
<accession>A0AA95MRI6</accession>
<feature type="transmembrane region" description="Helical" evidence="1">
    <location>
        <begin position="212"/>
        <end position="233"/>
    </location>
</feature>
<evidence type="ECO:0000313" key="3">
    <source>
        <dbReference type="EMBL" id="WHY85323.1"/>
    </source>
</evidence>
<sequence length="263" mass="30284">MKSQLTEGKFIIYSILAIMLLMAIHLFQTQILTVYNPDNYVGFHTMLESFSISISAVIFLYGLKSFGSTRSRQMLLLSFTFFIVGTLDLFHSLSFKGMPYFITESSVAKATWFWVAARGSQSLLVLSMLLLPERKLKRDYRAGMLVTGFFIVLIIVFDIFYFEKSLPILMMEGKGTTLLKNCLEYAISFILFISLIITLYHYHIEKSEAKLAIALAFVYLLLTELIFTIYQSVFDLDNFTGHIFKALGFYFILKSYYFSNSTE</sequence>
<dbReference type="Proteomes" id="UP001178288">
    <property type="component" value="Chromosome"/>
</dbReference>
<keyword evidence="4" id="KW-1185">Reference proteome</keyword>
<feature type="transmembrane region" description="Helical" evidence="1">
    <location>
        <begin position="41"/>
        <end position="63"/>
    </location>
</feature>
<feature type="transmembrane region" description="Helical" evidence="1">
    <location>
        <begin position="112"/>
        <end position="131"/>
    </location>
</feature>
<keyword evidence="1" id="KW-0812">Transmembrane</keyword>
<keyword evidence="1" id="KW-1133">Transmembrane helix</keyword>
<name>A0AA95MRI6_9BACI</name>
<dbReference type="KEGG" id="nnv:QNH39_22325"/>